<protein>
    <submittedName>
        <fullName evidence="1">Uncharacterized protein</fullName>
    </submittedName>
</protein>
<accession>A0A0G3XKE6</accession>
<sequence>MQFVDLLRTGIKAEPTVGAIVQDDLIVAPLDLTGPRRQDSGCGGEGACKLMLLLDGKTYRLAE</sequence>
<dbReference type="STRING" id="1348774.AB433_14415"/>
<proteinExistence type="predicted"/>
<reference evidence="1 2" key="1">
    <citation type="submission" date="2015-06" db="EMBL/GenBank/DDBJ databases">
        <authorList>
            <person name="Zeng Y."/>
            <person name="Huang Y."/>
        </authorList>
    </citation>
    <scope>NUCLEOTIDE SEQUENCE [LARGE SCALE GENOMIC DNA]</scope>
    <source>
        <strain evidence="1 2">PQ-2</strain>
    </source>
</reference>
<organism evidence="1 2">
    <name type="scientific">Croceicoccus naphthovorans</name>
    <dbReference type="NCBI Taxonomy" id="1348774"/>
    <lineage>
        <taxon>Bacteria</taxon>
        <taxon>Pseudomonadati</taxon>
        <taxon>Pseudomonadota</taxon>
        <taxon>Alphaproteobacteria</taxon>
        <taxon>Sphingomonadales</taxon>
        <taxon>Erythrobacteraceae</taxon>
        <taxon>Croceicoccus</taxon>
    </lineage>
</organism>
<dbReference type="KEGG" id="cna:AB433_14415"/>
<evidence type="ECO:0000313" key="2">
    <source>
        <dbReference type="Proteomes" id="UP000035287"/>
    </source>
</evidence>
<gene>
    <name evidence="1" type="ORF">AB433_14415</name>
</gene>
<evidence type="ECO:0000313" key="1">
    <source>
        <dbReference type="EMBL" id="AKM10888.1"/>
    </source>
</evidence>
<keyword evidence="2" id="KW-1185">Reference proteome</keyword>
<name>A0A0G3XKE6_9SPHN</name>
<dbReference type="PATRIC" id="fig|1348774.3.peg.3028"/>
<dbReference type="AlphaFoldDB" id="A0A0G3XKE6"/>
<dbReference type="RefSeq" id="WP_047821964.1">
    <property type="nucleotide sequence ID" value="NZ_CP011770.1"/>
</dbReference>
<dbReference type="Proteomes" id="UP000035287">
    <property type="component" value="Chromosome"/>
</dbReference>
<dbReference type="EMBL" id="CP011770">
    <property type="protein sequence ID" value="AKM10888.1"/>
    <property type="molecule type" value="Genomic_DNA"/>
</dbReference>